<dbReference type="RefSeq" id="WP_279299196.1">
    <property type="nucleotide sequence ID" value="NZ_JAOTIF010000023.1"/>
</dbReference>
<keyword evidence="1" id="KW-0378">Hydrolase</keyword>
<evidence type="ECO:0000313" key="1">
    <source>
        <dbReference type="EMBL" id="MCU7551758.1"/>
    </source>
</evidence>
<dbReference type="SUPFAM" id="SSF52317">
    <property type="entry name" value="Class I glutamine amidotransferase-like"/>
    <property type="match status" value="1"/>
</dbReference>
<keyword evidence="2" id="KW-1185">Reference proteome</keyword>
<proteinExistence type="predicted"/>
<dbReference type="Pfam" id="PF07722">
    <property type="entry name" value="Peptidase_C26"/>
    <property type="match status" value="1"/>
</dbReference>
<dbReference type="Proteomes" id="UP001155483">
    <property type="component" value="Unassembled WGS sequence"/>
</dbReference>
<comment type="caution">
    <text evidence="1">The sequence shown here is derived from an EMBL/GenBank/DDBJ whole genome shotgun (WGS) entry which is preliminary data.</text>
</comment>
<reference evidence="1" key="2">
    <citation type="submission" date="2023-04" db="EMBL/GenBank/DDBJ databases">
        <title>Paracnuella aquatica gen. nov., sp. nov., a member of the family Chitinophagaceae isolated from a hot spring.</title>
        <authorList>
            <person name="Wang C."/>
        </authorList>
    </citation>
    <scope>NUCLEOTIDE SEQUENCE</scope>
    <source>
        <strain evidence="1">LB-8</strain>
    </source>
</reference>
<reference evidence="1" key="1">
    <citation type="submission" date="2022-09" db="EMBL/GenBank/DDBJ databases">
        <authorList>
            <person name="Yuan C."/>
            <person name="Ke Z."/>
        </authorList>
    </citation>
    <scope>NUCLEOTIDE SEQUENCE</scope>
    <source>
        <strain evidence="1">LB-8</strain>
    </source>
</reference>
<protein>
    <submittedName>
        <fullName evidence="1">Gamma-glutamyl-gamma-aminobutyrate hydrolase family protein</fullName>
    </submittedName>
</protein>
<dbReference type="Gene3D" id="3.40.50.880">
    <property type="match status" value="1"/>
</dbReference>
<gene>
    <name evidence="1" type="ORF">OCK74_21735</name>
</gene>
<organism evidence="1 2">
    <name type="scientific">Paraflavisolibacter caeni</name>
    <dbReference type="NCBI Taxonomy" id="2982496"/>
    <lineage>
        <taxon>Bacteria</taxon>
        <taxon>Pseudomonadati</taxon>
        <taxon>Bacteroidota</taxon>
        <taxon>Chitinophagia</taxon>
        <taxon>Chitinophagales</taxon>
        <taxon>Chitinophagaceae</taxon>
        <taxon>Paraflavisolibacter</taxon>
    </lineage>
</organism>
<dbReference type="InterPro" id="IPR029062">
    <property type="entry name" value="Class_I_gatase-like"/>
</dbReference>
<sequence length="237" mass="26603">MKIALLYPDSDKKHEEYARWLKGDDDLEVVKLSAADSNLHEIASCDGVVLSGGIDLHPKNYENFRTDYPNAPSKFDVKRDEFEAGAFVMAQEKNLPVLGICRGMQLINCMMNGTLKQDLGEELNSTHWDDPANDKIHEVKVERNTLLYELVQSDFSEVNSAHHQAIEKLGKGLRVNCTAADGTIEGFEWADASGKPFLLCVQWHPERMYQFKLENSPLSKGIRSLFIEAMKKSGGGQ</sequence>
<accession>A0A9X2XPN2</accession>
<dbReference type="EMBL" id="JAOTIF010000023">
    <property type="protein sequence ID" value="MCU7551758.1"/>
    <property type="molecule type" value="Genomic_DNA"/>
</dbReference>
<dbReference type="InterPro" id="IPR011697">
    <property type="entry name" value="Peptidase_C26"/>
</dbReference>
<dbReference type="AlphaFoldDB" id="A0A9X2XPN2"/>
<dbReference type="PANTHER" id="PTHR43235:SF1">
    <property type="entry name" value="GLUTAMINE AMIDOTRANSFERASE PB2B2.05-RELATED"/>
    <property type="match status" value="1"/>
</dbReference>
<name>A0A9X2XPN2_9BACT</name>
<dbReference type="GO" id="GO:0005829">
    <property type="term" value="C:cytosol"/>
    <property type="evidence" value="ECO:0007669"/>
    <property type="project" value="TreeGrafter"/>
</dbReference>
<dbReference type="GO" id="GO:0016811">
    <property type="term" value="F:hydrolase activity, acting on carbon-nitrogen (but not peptide) bonds, in linear amides"/>
    <property type="evidence" value="ECO:0007669"/>
    <property type="project" value="InterPro"/>
</dbReference>
<evidence type="ECO:0000313" key="2">
    <source>
        <dbReference type="Proteomes" id="UP001155483"/>
    </source>
</evidence>
<dbReference type="PROSITE" id="PS51273">
    <property type="entry name" value="GATASE_TYPE_1"/>
    <property type="match status" value="1"/>
</dbReference>
<dbReference type="PANTHER" id="PTHR43235">
    <property type="entry name" value="GLUTAMINE AMIDOTRANSFERASE PB2B2.05-RELATED"/>
    <property type="match status" value="1"/>
</dbReference>
<dbReference type="InterPro" id="IPR044668">
    <property type="entry name" value="PuuD-like"/>
</dbReference>